<comment type="similarity">
    <text evidence="2">Belongs to the TonB-dependent receptor family.</text>
</comment>
<feature type="domain" description="TonB-dependent receptor plug" evidence="4">
    <location>
        <begin position="69"/>
        <end position="166"/>
    </location>
</feature>
<evidence type="ECO:0000313" key="6">
    <source>
        <dbReference type="Proteomes" id="UP000231292"/>
    </source>
</evidence>
<keyword evidence="2" id="KW-0998">Cell outer membrane</keyword>
<gene>
    <name evidence="5" type="ORF">COX41_02485</name>
</gene>
<reference evidence="5 6" key="1">
    <citation type="submission" date="2017-09" db="EMBL/GenBank/DDBJ databases">
        <title>Depth-based differentiation of microbial function through sediment-hosted aquifers and enrichment of novel symbionts in the deep terrestrial subsurface.</title>
        <authorList>
            <person name="Probst A.J."/>
            <person name="Ladd B."/>
            <person name="Jarett J.K."/>
            <person name="Geller-Mcgrath D.E."/>
            <person name="Sieber C.M."/>
            <person name="Emerson J.B."/>
            <person name="Anantharaman K."/>
            <person name="Thomas B.C."/>
            <person name="Malmstrom R."/>
            <person name="Stieglmeier M."/>
            <person name="Klingl A."/>
            <person name="Woyke T."/>
            <person name="Ryan C.M."/>
            <person name="Banfield J.F."/>
        </authorList>
    </citation>
    <scope>NUCLEOTIDE SEQUENCE [LARGE SCALE GENOMIC DNA]</scope>
    <source>
        <strain evidence="5">CG23_combo_of_CG06-09_8_20_14_all_41_10</strain>
    </source>
</reference>
<evidence type="ECO:0000259" key="4">
    <source>
        <dbReference type="Pfam" id="PF07715"/>
    </source>
</evidence>
<evidence type="ECO:0000256" key="1">
    <source>
        <dbReference type="ARBA" id="ARBA00022729"/>
    </source>
</evidence>
<keyword evidence="2" id="KW-0812">Transmembrane</keyword>
<dbReference type="PANTHER" id="PTHR30069">
    <property type="entry name" value="TONB-DEPENDENT OUTER MEMBRANE RECEPTOR"/>
    <property type="match status" value="1"/>
</dbReference>
<dbReference type="SUPFAM" id="SSF56935">
    <property type="entry name" value="Porins"/>
    <property type="match status" value="1"/>
</dbReference>
<dbReference type="PANTHER" id="PTHR30069:SF29">
    <property type="entry name" value="HEMOGLOBIN AND HEMOGLOBIN-HAPTOGLOBIN-BINDING PROTEIN 1-RELATED"/>
    <property type="match status" value="1"/>
</dbReference>
<dbReference type="Proteomes" id="UP000231292">
    <property type="component" value="Unassembled WGS sequence"/>
</dbReference>
<protein>
    <recommendedName>
        <fullName evidence="4">TonB-dependent receptor plug domain-containing protein</fullName>
    </recommendedName>
</protein>
<dbReference type="EMBL" id="PCRK01000055">
    <property type="protein sequence ID" value="PIP19503.1"/>
    <property type="molecule type" value="Genomic_DNA"/>
</dbReference>
<dbReference type="InterPro" id="IPR012910">
    <property type="entry name" value="Plug_dom"/>
</dbReference>
<evidence type="ECO:0000256" key="3">
    <source>
        <dbReference type="SAM" id="SignalP"/>
    </source>
</evidence>
<keyword evidence="2" id="KW-1134">Transmembrane beta strand</keyword>
<feature type="chain" id="PRO_5013923762" description="TonB-dependent receptor plug domain-containing protein" evidence="3">
    <location>
        <begin position="25"/>
        <end position="201"/>
    </location>
</feature>
<keyword evidence="2" id="KW-0472">Membrane</keyword>
<feature type="signal peptide" evidence="3">
    <location>
        <begin position="1"/>
        <end position="24"/>
    </location>
</feature>
<keyword evidence="2" id="KW-0813">Transport</keyword>
<evidence type="ECO:0000256" key="2">
    <source>
        <dbReference type="PROSITE-ProRule" id="PRU01360"/>
    </source>
</evidence>
<dbReference type="GO" id="GO:0009279">
    <property type="term" value="C:cell outer membrane"/>
    <property type="evidence" value="ECO:0007669"/>
    <property type="project" value="UniProtKB-SubCell"/>
</dbReference>
<evidence type="ECO:0000313" key="5">
    <source>
        <dbReference type="EMBL" id="PIP19503.1"/>
    </source>
</evidence>
<dbReference type="GO" id="GO:0015344">
    <property type="term" value="F:siderophore uptake transmembrane transporter activity"/>
    <property type="evidence" value="ECO:0007669"/>
    <property type="project" value="TreeGrafter"/>
</dbReference>
<dbReference type="InterPro" id="IPR037066">
    <property type="entry name" value="Plug_dom_sf"/>
</dbReference>
<comment type="subcellular location">
    <subcellularLocation>
        <location evidence="2">Cell outer membrane</location>
        <topology evidence="2">Multi-pass membrane protein</topology>
    </subcellularLocation>
</comment>
<keyword evidence="1 3" id="KW-0732">Signal</keyword>
<dbReference type="AlphaFoldDB" id="A0A2G9YLB9"/>
<dbReference type="Pfam" id="PF07715">
    <property type="entry name" value="Plug"/>
    <property type="match status" value="1"/>
</dbReference>
<proteinExistence type="inferred from homology"/>
<sequence>MHKIKSCGLVFIIIILAGANPVFAEESEPADLDKIVVTKHSLYPVRNIPESRQDNEISNRVYLEEPYSLNSGELESLPFSSSVEALSTLPIDLQSRQPHNGIQTDFSLRGSTFQGVLLLLNGQRINDPQTGHHNADIPFTQEDINKIEVMPGVGSSLFGPDAIGGAVNFILKRPQERKFILESSGGQHGSFSGLISAQAIK</sequence>
<dbReference type="Gene3D" id="2.170.130.10">
    <property type="entry name" value="TonB-dependent receptor, plug domain"/>
    <property type="match status" value="1"/>
</dbReference>
<dbReference type="PROSITE" id="PS52016">
    <property type="entry name" value="TONB_DEPENDENT_REC_3"/>
    <property type="match status" value="1"/>
</dbReference>
<dbReference type="InterPro" id="IPR039426">
    <property type="entry name" value="TonB-dep_rcpt-like"/>
</dbReference>
<dbReference type="GO" id="GO:0044718">
    <property type="term" value="P:siderophore transmembrane transport"/>
    <property type="evidence" value="ECO:0007669"/>
    <property type="project" value="TreeGrafter"/>
</dbReference>
<accession>A0A2G9YLB9</accession>
<organism evidence="5 6">
    <name type="scientific">Candidatus Sherwoodlollariibacterium unditelluris</name>
    <dbReference type="NCBI Taxonomy" id="1974757"/>
    <lineage>
        <taxon>Bacteria</taxon>
        <taxon>Pseudomonadati</taxon>
        <taxon>Candidatus Omnitrophota</taxon>
        <taxon>Candidatus Sherwoodlollariibacterium</taxon>
    </lineage>
</organism>
<comment type="caution">
    <text evidence="5">The sequence shown here is derived from an EMBL/GenBank/DDBJ whole genome shotgun (WGS) entry which is preliminary data.</text>
</comment>
<name>A0A2G9YLB9_9BACT</name>